<feature type="domain" description="Rho-GAP" evidence="3">
    <location>
        <begin position="774"/>
        <end position="934"/>
    </location>
</feature>
<feature type="compositionally biased region" description="Low complexity" evidence="1">
    <location>
        <begin position="426"/>
        <end position="436"/>
    </location>
</feature>
<feature type="compositionally biased region" description="Low complexity" evidence="1">
    <location>
        <begin position="243"/>
        <end position="255"/>
    </location>
</feature>
<dbReference type="Proteomes" id="UP000708208">
    <property type="component" value="Unassembled WGS sequence"/>
</dbReference>
<feature type="compositionally biased region" description="Polar residues" evidence="1">
    <location>
        <begin position="17"/>
        <end position="45"/>
    </location>
</feature>
<dbReference type="InterPro" id="IPR001849">
    <property type="entry name" value="PH_domain"/>
</dbReference>
<evidence type="ECO:0008006" key="6">
    <source>
        <dbReference type="Google" id="ProtNLM"/>
    </source>
</evidence>
<feature type="domain" description="PH" evidence="2">
    <location>
        <begin position="666"/>
        <end position="765"/>
    </location>
</feature>
<dbReference type="AlphaFoldDB" id="A0A8J2JQT4"/>
<feature type="compositionally biased region" description="Low complexity" evidence="1">
    <location>
        <begin position="449"/>
        <end position="460"/>
    </location>
</feature>
<feature type="region of interest" description="Disordered" evidence="1">
    <location>
        <begin position="241"/>
        <end position="313"/>
    </location>
</feature>
<feature type="compositionally biased region" description="Basic and acidic residues" evidence="1">
    <location>
        <begin position="461"/>
        <end position="473"/>
    </location>
</feature>
<proteinExistence type="predicted"/>
<dbReference type="PANTHER" id="PTHR45899:SF2">
    <property type="entry name" value="RHO GTPASE ACTIVATING PROTEIN AT 15B, ISOFORM C"/>
    <property type="match status" value="1"/>
</dbReference>
<feature type="domain" description="PH" evidence="2">
    <location>
        <begin position="553"/>
        <end position="656"/>
    </location>
</feature>
<feature type="compositionally biased region" description="Low complexity" evidence="1">
    <location>
        <begin position="484"/>
        <end position="495"/>
    </location>
</feature>
<evidence type="ECO:0000313" key="4">
    <source>
        <dbReference type="EMBL" id="CAG7722406.1"/>
    </source>
</evidence>
<evidence type="ECO:0000259" key="2">
    <source>
        <dbReference type="PROSITE" id="PS50003"/>
    </source>
</evidence>
<dbReference type="InterPro" id="IPR000198">
    <property type="entry name" value="RhoGAP_dom"/>
</dbReference>
<name>A0A8J2JQT4_9HEXA</name>
<dbReference type="PROSITE" id="PS50238">
    <property type="entry name" value="RHOGAP"/>
    <property type="match status" value="1"/>
</dbReference>
<sequence>MSSVRPTVKPRTILTGGPQTAGENSSSSEKPFKLENSSCVPNNSQVPFKPVPRKPRPKPRLTPTEEANEEDETPLPACFFEPVQPKDPKRLTVNIFKRKIADPFDVDFEESIKDAALTTIDSEDSSPDQPSTFFATPVEDDFHGDEPTTVYDNVPIPRPDRRLQKMNSCPEAFNSERSGDRFNRSSYISDSIYEAITSYSSSESGLSDSNCEGQTVSWATFPGSKLEPGNEVVNKRLSGGIASSTNTFSSRPSSTEPSVNCRRSPVAPSIPSDTSVPGKIEERQKSSSGTPDPESRSSRRISGTSSPLKLESKKTVHEYDEVAVEDGFVIIKRPNSVSASVISENSTILATSDASCLPTRNSVVMEFDPLCQQNIYTYVDSDDDNVMTSGNPSISTMDSSEVFLQQRLEVDNPEYFPGNIKEMPSDLKSSSSSFPKISDDDEDYEPVAPVSLSRPISSSRESVEFPLSKDETRTASTEDVTPRSSQKSPDSSQSNNFLRRLSNRLLQNKLNSIPENPRKPLDSLSSVSFKCTRCFEEHAENTRCKFSPTPRENVNYSSMLFKASGLSKRDFVKRFTVLSKGKLMFSTKPEKIVDTIILEKVVMISKRDDHRMSQSPHDMKCFQLYLGNGKTSSVTLAGAAEKDRSAWMQKLIEAFTYSFPSNIISSYDRAGWCFIKENLTGEWNPSWFVLSERKLYYAFNNSEDNYQLDLRKVREIGSSSKGGKCPYVDNNEILTIHAITKILYVQTENAKITATWDKAIRSASLFNGTHFDEMQLTTDDVPVVVEKCIDFLYAHGTLSEGIYRQSGANSRIAGLLESFKKDAWSVQISLSDYSAHDVAGTLKRFFRTLPEPLVTDLLYDRWIAAFGLKTRLDKMGEYTKLLNELPQINYNILKKLVCHLHAVHEKQDKNLMPLDNLAPIWGPTLMSVDDNTEN</sequence>
<protein>
    <recommendedName>
        <fullName evidence="6">Arf-GAP with Rho-GAP domain, ANK repeat and PH domain-containing protein 2</fullName>
    </recommendedName>
</protein>
<evidence type="ECO:0000256" key="1">
    <source>
        <dbReference type="SAM" id="MobiDB-lite"/>
    </source>
</evidence>
<evidence type="ECO:0000259" key="3">
    <source>
        <dbReference type="PROSITE" id="PS50238"/>
    </source>
</evidence>
<gene>
    <name evidence="4" type="ORF">AFUS01_LOCUS11545</name>
</gene>
<dbReference type="EMBL" id="CAJVCH010089082">
    <property type="protein sequence ID" value="CAG7722406.1"/>
    <property type="molecule type" value="Genomic_DNA"/>
</dbReference>
<dbReference type="SMART" id="SM00324">
    <property type="entry name" value="RhoGAP"/>
    <property type="match status" value="1"/>
</dbReference>
<feature type="region of interest" description="Disordered" evidence="1">
    <location>
        <begin position="414"/>
        <end position="495"/>
    </location>
</feature>
<evidence type="ECO:0000313" key="5">
    <source>
        <dbReference type="Proteomes" id="UP000708208"/>
    </source>
</evidence>
<dbReference type="CDD" id="cd00821">
    <property type="entry name" value="PH"/>
    <property type="match status" value="1"/>
</dbReference>
<dbReference type="InterPro" id="IPR052227">
    <property type="entry name" value="Arf-Rho-GAP_ANK-PH_domain"/>
</dbReference>
<reference evidence="4" key="1">
    <citation type="submission" date="2021-06" db="EMBL/GenBank/DDBJ databases">
        <authorList>
            <person name="Hodson N. C."/>
            <person name="Mongue J. A."/>
            <person name="Jaron S. K."/>
        </authorList>
    </citation>
    <scope>NUCLEOTIDE SEQUENCE</scope>
</reference>
<feature type="compositionally biased region" description="Polar residues" evidence="1">
    <location>
        <begin position="474"/>
        <end position="483"/>
    </location>
</feature>
<dbReference type="SMART" id="SM00233">
    <property type="entry name" value="PH"/>
    <property type="match status" value="2"/>
</dbReference>
<dbReference type="Pfam" id="PF00620">
    <property type="entry name" value="RhoGAP"/>
    <property type="match status" value="1"/>
</dbReference>
<feature type="region of interest" description="Disordered" evidence="1">
    <location>
        <begin position="1"/>
        <end position="84"/>
    </location>
</feature>
<dbReference type="PROSITE" id="PS50003">
    <property type="entry name" value="PH_DOMAIN"/>
    <property type="match status" value="2"/>
</dbReference>
<dbReference type="OrthoDB" id="29546at2759"/>
<feature type="non-terminal residue" evidence="4">
    <location>
        <position position="1"/>
    </location>
</feature>
<dbReference type="PANTHER" id="PTHR45899">
    <property type="entry name" value="RHO GTPASE ACTIVATING PROTEIN AT 15B, ISOFORM C"/>
    <property type="match status" value="1"/>
</dbReference>
<comment type="caution">
    <text evidence="4">The sequence shown here is derived from an EMBL/GenBank/DDBJ whole genome shotgun (WGS) entry which is preliminary data.</text>
</comment>
<accession>A0A8J2JQT4</accession>
<organism evidence="4 5">
    <name type="scientific">Allacma fusca</name>
    <dbReference type="NCBI Taxonomy" id="39272"/>
    <lineage>
        <taxon>Eukaryota</taxon>
        <taxon>Metazoa</taxon>
        <taxon>Ecdysozoa</taxon>
        <taxon>Arthropoda</taxon>
        <taxon>Hexapoda</taxon>
        <taxon>Collembola</taxon>
        <taxon>Symphypleona</taxon>
        <taxon>Sminthuridae</taxon>
        <taxon>Allacma</taxon>
    </lineage>
</organism>
<feature type="region of interest" description="Disordered" evidence="1">
    <location>
        <begin position="119"/>
        <end position="163"/>
    </location>
</feature>
<dbReference type="GO" id="GO:0007165">
    <property type="term" value="P:signal transduction"/>
    <property type="evidence" value="ECO:0007669"/>
    <property type="project" value="InterPro"/>
</dbReference>
<keyword evidence="5" id="KW-1185">Reference proteome</keyword>
<dbReference type="GO" id="GO:0005737">
    <property type="term" value="C:cytoplasm"/>
    <property type="evidence" value="ECO:0007669"/>
    <property type="project" value="TreeGrafter"/>
</dbReference>
<dbReference type="GO" id="GO:0005547">
    <property type="term" value="F:phosphatidylinositol-3,4,5-trisphosphate binding"/>
    <property type="evidence" value="ECO:0007669"/>
    <property type="project" value="TreeGrafter"/>
</dbReference>